<feature type="non-terminal residue" evidence="5">
    <location>
        <position position="264"/>
    </location>
</feature>
<dbReference type="PANTHER" id="PTHR11474:SF126">
    <property type="entry name" value="TYROSINASE-LIKE PROTEIN TYR-1-RELATED"/>
    <property type="match status" value="1"/>
</dbReference>
<evidence type="ECO:0000256" key="2">
    <source>
        <dbReference type="ARBA" id="ARBA00023008"/>
    </source>
</evidence>
<dbReference type="Gene3D" id="1.10.1280.10">
    <property type="entry name" value="Di-copper center containing domain from catechol oxidase"/>
    <property type="match status" value="1"/>
</dbReference>
<evidence type="ECO:0000259" key="4">
    <source>
        <dbReference type="Pfam" id="PF00264"/>
    </source>
</evidence>
<proteinExistence type="predicted"/>
<dbReference type="Proteomes" id="UP000268162">
    <property type="component" value="Unassembled WGS sequence"/>
</dbReference>
<dbReference type="GO" id="GO:0046872">
    <property type="term" value="F:metal ion binding"/>
    <property type="evidence" value="ECO:0007669"/>
    <property type="project" value="UniProtKB-KW"/>
</dbReference>
<dbReference type="InterPro" id="IPR050316">
    <property type="entry name" value="Tyrosinase/Hemocyanin"/>
</dbReference>
<keyword evidence="3" id="KW-0732">Signal</keyword>
<dbReference type="SUPFAM" id="SSF48056">
    <property type="entry name" value="Di-copper centre-containing domain"/>
    <property type="match status" value="1"/>
</dbReference>
<evidence type="ECO:0000256" key="1">
    <source>
        <dbReference type="ARBA" id="ARBA00022723"/>
    </source>
</evidence>
<dbReference type="InterPro" id="IPR008922">
    <property type="entry name" value="Di-copper_centre_dom_sf"/>
</dbReference>
<gene>
    <name evidence="5" type="ORF">BJ085DRAFT_16297</name>
</gene>
<evidence type="ECO:0000256" key="3">
    <source>
        <dbReference type="SAM" id="SignalP"/>
    </source>
</evidence>
<keyword evidence="2" id="KW-0186">Copper</keyword>
<keyword evidence="1" id="KW-0479">Metal-binding</keyword>
<name>A0A4P9ZTR7_9FUNG</name>
<dbReference type="STRING" id="215637.A0A4P9ZTR7"/>
<dbReference type="PANTHER" id="PTHR11474">
    <property type="entry name" value="TYROSINASE FAMILY MEMBER"/>
    <property type="match status" value="1"/>
</dbReference>
<dbReference type="EMBL" id="ML002626">
    <property type="protein sequence ID" value="RKP36598.1"/>
    <property type="molecule type" value="Genomic_DNA"/>
</dbReference>
<feature type="domain" description="Tyrosinase copper-binding" evidence="4">
    <location>
        <begin position="63"/>
        <end position="245"/>
    </location>
</feature>
<organism evidence="5 6">
    <name type="scientific">Dimargaris cristalligena</name>
    <dbReference type="NCBI Taxonomy" id="215637"/>
    <lineage>
        <taxon>Eukaryota</taxon>
        <taxon>Fungi</taxon>
        <taxon>Fungi incertae sedis</taxon>
        <taxon>Zoopagomycota</taxon>
        <taxon>Kickxellomycotina</taxon>
        <taxon>Dimargaritomycetes</taxon>
        <taxon>Dimargaritales</taxon>
        <taxon>Dimargaritaceae</taxon>
        <taxon>Dimargaris</taxon>
    </lineage>
</organism>
<protein>
    <recommendedName>
        <fullName evidence="4">Tyrosinase copper-binding domain-containing protein</fullName>
    </recommendedName>
</protein>
<dbReference type="AlphaFoldDB" id="A0A4P9ZTR7"/>
<evidence type="ECO:0000313" key="5">
    <source>
        <dbReference type="EMBL" id="RKP36598.1"/>
    </source>
</evidence>
<dbReference type="GO" id="GO:0016491">
    <property type="term" value="F:oxidoreductase activity"/>
    <property type="evidence" value="ECO:0007669"/>
    <property type="project" value="InterPro"/>
</dbReference>
<feature type="chain" id="PRO_5020696264" description="Tyrosinase copper-binding domain-containing protein" evidence="3">
    <location>
        <begin position="18"/>
        <end position="264"/>
    </location>
</feature>
<sequence length="264" mass="30456">MKIITLLGLAFASVALAAPNKNTCSGIRYRKEIHDCSADEINRLVNAMLKLKTKQSKRFPNLNQWDEFAYRHSSFHGVTHGVDVFPVYHRLFMNELELLLIEIDSTLVFPYWNAPFDAYAPEKSAIWSIVGSSQLEGAGAGCVPNGPFKDWKCTYPSNTDCIRRGFDPNVAAKWRLWNQEEVANIVNNYSGYNDFRQYIELGIHGQIHNIGDYQGTMSHDYSPYDPLFFFVHSYVEFLYVNWQKKHDTGFNNYPNLSQSIPWYN</sequence>
<dbReference type="InterPro" id="IPR002227">
    <property type="entry name" value="Tyrosinase_Cu-bd"/>
</dbReference>
<dbReference type="Pfam" id="PF00264">
    <property type="entry name" value="Tyrosinase"/>
    <property type="match status" value="1"/>
</dbReference>
<feature type="signal peptide" evidence="3">
    <location>
        <begin position="1"/>
        <end position="17"/>
    </location>
</feature>
<keyword evidence="6" id="KW-1185">Reference proteome</keyword>
<accession>A0A4P9ZTR7</accession>
<reference evidence="6" key="1">
    <citation type="journal article" date="2018" name="Nat. Microbiol.">
        <title>Leveraging single-cell genomics to expand the fungal tree of life.</title>
        <authorList>
            <person name="Ahrendt S.R."/>
            <person name="Quandt C.A."/>
            <person name="Ciobanu D."/>
            <person name="Clum A."/>
            <person name="Salamov A."/>
            <person name="Andreopoulos B."/>
            <person name="Cheng J.F."/>
            <person name="Woyke T."/>
            <person name="Pelin A."/>
            <person name="Henrissat B."/>
            <person name="Reynolds N.K."/>
            <person name="Benny G.L."/>
            <person name="Smith M.E."/>
            <person name="James T.Y."/>
            <person name="Grigoriev I.V."/>
        </authorList>
    </citation>
    <scope>NUCLEOTIDE SEQUENCE [LARGE SCALE GENOMIC DNA]</scope>
    <source>
        <strain evidence="6">RSA 468</strain>
    </source>
</reference>
<evidence type="ECO:0000313" key="6">
    <source>
        <dbReference type="Proteomes" id="UP000268162"/>
    </source>
</evidence>